<proteinExistence type="predicted"/>
<dbReference type="AlphaFoldDB" id="A0A0L6JXQ0"/>
<dbReference type="InterPro" id="IPR014867">
    <property type="entry name" value="Spore_coat_CotH_CotH2/3/7"/>
</dbReference>
<dbReference type="InterPro" id="IPR002105">
    <property type="entry name" value="Dockerin_1_rpt"/>
</dbReference>
<dbReference type="STRING" id="398512.Bccel_5625"/>
<feature type="region of interest" description="Disordered" evidence="1">
    <location>
        <begin position="541"/>
        <end position="568"/>
    </location>
</feature>
<keyword evidence="5" id="KW-0946">Virion</keyword>
<keyword evidence="2" id="KW-0732">Signal</keyword>
<dbReference type="InterPro" id="IPR035986">
    <property type="entry name" value="PKD_dom_sf"/>
</dbReference>
<dbReference type="InterPro" id="IPR000601">
    <property type="entry name" value="PKD_dom"/>
</dbReference>
<gene>
    <name evidence="5" type="ORF">Bccel_5625</name>
</gene>
<dbReference type="GO" id="GO:0004553">
    <property type="term" value="F:hydrolase activity, hydrolyzing O-glycosyl compounds"/>
    <property type="evidence" value="ECO:0007669"/>
    <property type="project" value="InterPro"/>
</dbReference>
<keyword evidence="6" id="KW-1185">Reference proteome</keyword>
<evidence type="ECO:0000259" key="4">
    <source>
        <dbReference type="PROSITE" id="PS51766"/>
    </source>
</evidence>
<dbReference type="Gene3D" id="2.60.40.4130">
    <property type="match status" value="1"/>
</dbReference>
<dbReference type="EMBL" id="LGTC01000001">
    <property type="protein sequence ID" value="KNY30345.1"/>
    <property type="molecule type" value="Genomic_DNA"/>
</dbReference>
<dbReference type="eggNOG" id="COG3291">
    <property type="taxonomic scope" value="Bacteria"/>
</dbReference>
<dbReference type="PROSITE" id="PS51766">
    <property type="entry name" value="DOCKERIN"/>
    <property type="match status" value="1"/>
</dbReference>
<feature type="domain" description="PKD" evidence="3">
    <location>
        <begin position="34"/>
        <end position="115"/>
    </location>
</feature>
<dbReference type="PANTHER" id="PTHR40050">
    <property type="entry name" value="INNER SPORE COAT PROTEIN H"/>
    <property type="match status" value="1"/>
</dbReference>
<dbReference type="GO" id="GO:0000272">
    <property type="term" value="P:polysaccharide catabolic process"/>
    <property type="evidence" value="ECO:0007669"/>
    <property type="project" value="InterPro"/>
</dbReference>
<dbReference type="Pfam" id="PF08757">
    <property type="entry name" value="CotH"/>
    <property type="match status" value="1"/>
</dbReference>
<evidence type="ECO:0000256" key="2">
    <source>
        <dbReference type="SAM" id="SignalP"/>
    </source>
</evidence>
<dbReference type="InterPro" id="IPR013783">
    <property type="entry name" value="Ig-like_fold"/>
</dbReference>
<dbReference type="PATRIC" id="fig|398512.5.peg.5900"/>
<protein>
    <submittedName>
        <fullName evidence="5">Spore coat protein CotH</fullName>
    </submittedName>
</protein>
<evidence type="ECO:0000256" key="1">
    <source>
        <dbReference type="SAM" id="MobiDB-lite"/>
    </source>
</evidence>
<dbReference type="SUPFAM" id="SSF49299">
    <property type="entry name" value="PKD domain"/>
    <property type="match status" value="1"/>
</dbReference>
<feature type="domain" description="Dockerin" evidence="4">
    <location>
        <begin position="562"/>
        <end position="626"/>
    </location>
</feature>
<dbReference type="CDD" id="cd00146">
    <property type="entry name" value="PKD"/>
    <property type="match status" value="1"/>
</dbReference>
<dbReference type="Gene3D" id="2.60.40.10">
    <property type="entry name" value="Immunoglobulins"/>
    <property type="match status" value="1"/>
</dbReference>
<name>A0A0L6JXQ0_9FIRM</name>
<feature type="compositionally biased region" description="Low complexity" evidence="1">
    <location>
        <begin position="541"/>
        <end position="567"/>
    </location>
</feature>
<evidence type="ECO:0000259" key="3">
    <source>
        <dbReference type="PROSITE" id="PS50093"/>
    </source>
</evidence>
<dbReference type="RefSeq" id="WP_050753934.1">
    <property type="nucleotide sequence ID" value="NZ_JQKC01000010.1"/>
</dbReference>
<dbReference type="OrthoDB" id="1814017at2"/>
<dbReference type="SMART" id="SM00089">
    <property type="entry name" value="PKD"/>
    <property type="match status" value="1"/>
</dbReference>
<evidence type="ECO:0000313" key="5">
    <source>
        <dbReference type="EMBL" id="KNY30345.1"/>
    </source>
</evidence>
<dbReference type="InterPro" id="IPR018247">
    <property type="entry name" value="EF_Hand_1_Ca_BS"/>
</dbReference>
<feature type="chain" id="PRO_5005566273" evidence="2">
    <location>
        <begin position="29"/>
        <end position="626"/>
    </location>
</feature>
<comment type="caution">
    <text evidence="5">The sequence shown here is derived from an EMBL/GenBank/DDBJ whole genome shotgun (WGS) entry which is preliminary data.</text>
</comment>
<dbReference type="InterPro" id="IPR022409">
    <property type="entry name" value="PKD/Chitinase_dom"/>
</dbReference>
<dbReference type="InterPro" id="IPR016134">
    <property type="entry name" value="Dockerin_dom"/>
</dbReference>
<reference evidence="6" key="1">
    <citation type="submission" date="2015-07" db="EMBL/GenBank/DDBJ databases">
        <title>Near-Complete Genome Sequence of the Cellulolytic Bacterium Bacteroides (Pseudobacteroides) cellulosolvens ATCC 35603.</title>
        <authorList>
            <person name="Dassa B."/>
            <person name="Utturkar S.M."/>
            <person name="Klingeman D.M."/>
            <person name="Hurt R.A."/>
            <person name="Keller M."/>
            <person name="Xu J."/>
            <person name="Reddy Y.H.K."/>
            <person name="Borovok I."/>
            <person name="Grinberg I.R."/>
            <person name="Lamed R."/>
            <person name="Zhivin O."/>
            <person name="Bayer E.A."/>
            <person name="Brown S.D."/>
        </authorList>
    </citation>
    <scope>NUCLEOTIDE SEQUENCE [LARGE SCALE GENOMIC DNA]</scope>
    <source>
        <strain evidence="6">DSM 2933</strain>
    </source>
</reference>
<dbReference type="PROSITE" id="PS00018">
    <property type="entry name" value="EF_HAND_1"/>
    <property type="match status" value="1"/>
</dbReference>
<accession>A0A0L6JXQ0</accession>
<dbReference type="PANTHER" id="PTHR40050:SF1">
    <property type="entry name" value="INNER SPORE COAT PROTEIN H"/>
    <property type="match status" value="1"/>
</dbReference>
<organism evidence="5 6">
    <name type="scientific">Pseudobacteroides cellulosolvens ATCC 35603 = DSM 2933</name>
    <dbReference type="NCBI Taxonomy" id="398512"/>
    <lineage>
        <taxon>Bacteria</taxon>
        <taxon>Bacillati</taxon>
        <taxon>Bacillota</taxon>
        <taxon>Clostridia</taxon>
        <taxon>Eubacteriales</taxon>
        <taxon>Oscillospiraceae</taxon>
        <taxon>Pseudobacteroides</taxon>
    </lineage>
</organism>
<evidence type="ECO:0000313" key="6">
    <source>
        <dbReference type="Proteomes" id="UP000036923"/>
    </source>
</evidence>
<dbReference type="CDD" id="cd14254">
    <property type="entry name" value="Dockerin_II"/>
    <property type="match status" value="1"/>
</dbReference>
<keyword evidence="5" id="KW-0167">Capsid protein</keyword>
<dbReference type="eggNOG" id="COG5337">
    <property type="taxonomic scope" value="Bacteria"/>
</dbReference>
<dbReference type="InterPro" id="IPR036439">
    <property type="entry name" value="Dockerin_dom_sf"/>
</dbReference>
<sequence>MFREKRKLVIPFVITTVICSSIFSINFAADTNPPQAKFEISNVTPTVNQEVTFDASSSSDAEGAIASYEWDFKDGTKATGVTVTRVFTTIDDFNVKLTVKDAAGNVDTKSKRVFIGRPEGWTEKTHSKSADPDYELLFPDDKVLRMDIKMSSADYQKIRTNLQSITMSSTVEPVYVPSTVTFEGKTWWNVGFRYKGNSSLVSLKSKTKLPFRLDFDEYEDQNPEIDNQRFYGFSCMTLANNWNDNSFMKEKITSEIFREGGVPAAKSSFCRVYIDTGSGPKYWGLYTMTEDPSDAMLKEQFGDDSGNCYKPEGAGADWSSPFKQTAFVKKNNEDAADWSDVMGAHSALWATNTDAAAWRTNLEKNFNSRSFLRWLAINTAVVNWDSYGQMAHNYYLYNDIANNAGLIWITWDHNLSMTQGKVAGGSRSRSLSLDEVTNQWPLIRKLIDDPVYKNIYHYEMQQAINGCMNADKIATKVRAYQSLIKPYIVGPEGETSDVTLLSGGETAFNSACDAIITHINNRQTAVNDYLKTISISPVPVPTKVPTATPTEKPSPTPTTFTEPSVTEDLNNDGTINIADIILIAITFNSVVGNPNYNKAYDLSSDGAINMLDVIIIAKKFNMVMHE</sequence>
<dbReference type="Pfam" id="PF00404">
    <property type="entry name" value="Dockerin_1"/>
    <property type="match status" value="1"/>
</dbReference>
<feature type="signal peptide" evidence="2">
    <location>
        <begin position="1"/>
        <end position="28"/>
    </location>
</feature>
<dbReference type="PROSITE" id="PS50093">
    <property type="entry name" value="PKD"/>
    <property type="match status" value="1"/>
</dbReference>
<dbReference type="SUPFAM" id="SSF63446">
    <property type="entry name" value="Type I dockerin domain"/>
    <property type="match status" value="1"/>
</dbReference>
<dbReference type="Pfam" id="PF18911">
    <property type="entry name" value="PKD_4"/>
    <property type="match status" value="1"/>
</dbReference>
<dbReference type="Proteomes" id="UP000036923">
    <property type="component" value="Unassembled WGS sequence"/>
</dbReference>